<sequence>MRQVDPLLLDLSFLTRLDFCILYFLAGLAGIGYGIKKKSRLTVLVAVAVSIIFGLMILASIILVYGEITKVILCVANNLRRLYRREFWLEQ</sequence>
<dbReference type="Proteomes" id="UP000192738">
    <property type="component" value="Unassembled WGS sequence"/>
</dbReference>
<organism evidence="2 3">
    <name type="scientific">Sporomusa malonica</name>
    <dbReference type="NCBI Taxonomy" id="112901"/>
    <lineage>
        <taxon>Bacteria</taxon>
        <taxon>Bacillati</taxon>
        <taxon>Bacillota</taxon>
        <taxon>Negativicutes</taxon>
        <taxon>Selenomonadales</taxon>
        <taxon>Sporomusaceae</taxon>
        <taxon>Sporomusa</taxon>
    </lineage>
</organism>
<feature type="transmembrane region" description="Helical" evidence="1">
    <location>
        <begin position="41"/>
        <end position="65"/>
    </location>
</feature>
<keyword evidence="1" id="KW-0812">Transmembrane</keyword>
<feature type="transmembrane region" description="Helical" evidence="1">
    <location>
        <begin position="13"/>
        <end position="34"/>
    </location>
</feature>
<dbReference type="RefSeq" id="WP_084574675.1">
    <property type="nucleotide sequence ID" value="NZ_CP155572.1"/>
</dbReference>
<keyword evidence="1" id="KW-0472">Membrane</keyword>
<protein>
    <submittedName>
        <fullName evidence="2">Uncharacterized protein</fullName>
    </submittedName>
</protein>
<evidence type="ECO:0000256" key="1">
    <source>
        <dbReference type="SAM" id="Phobius"/>
    </source>
</evidence>
<name>A0A1W1ZL47_9FIRM</name>
<proteinExistence type="predicted"/>
<evidence type="ECO:0000313" key="3">
    <source>
        <dbReference type="Proteomes" id="UP000192738"/>
    </source>
</evidence>
<keyword evidence="3" id="KW-1185">Reference proteome</keyword>
<reference evidence="2 3" key="1">
    <citation type="submission" date="2017-04" db="EMBL/GenBank/DDBJ databases">
        <authorList>
            <person name="Afonso C.L."/>
            <person name="Miller P.J."/>
            <person name="Scott M.A."/>
            <person name="Spackman E."/>
            <person name="Goraichik I."/>
            <person name="Dimitrov K.M."/>
            <person name="Suarez D.L."/>
            <person name="Swayne D.E."/>
        </authorList>
    </citation>
    <scope>NUCLEOTIDE SEQUENCE [LARGE SCALE GENOMIC DNA]</scope>
    <source>
        <strain evidence="2 3">DSM 5090</strain>
    </source>
</reference>
<dbReference type="STRING" id="112901.SAMN04488500_1044"/>
<dbReference type="AlphaFoldDB" id="A0A1W1ZL47"/>
<gene>
    <name evidence="2" type="ORF">SAMN04488500_1044</name>
</gene>
<keyword evidence="1" id="KW-1133">Transmembrane helix</keyword>
<accession>A0A1W1ZL47</accession>
<dbReference type="EMBL" id="FWXI01000004">
    <property type="protein sequence ID" value="SMC48771.1"/>
    <property type="molecule type" value="Genomic_DNA"/>
</dbReference>
<evidence type="ECO:0000313" key="2">
    <source>
        <dbReference type="EMBL" id="SMC48771.1"/>
    </source>
</evidence>